<dbReference type="PANTHER" id="PTHR21052">
    <property type="entry name" value="SPERMATOGENESIS ASSOCIATED 11-RELATED"/>
    <property type="match status" value="1"/>
</dbReference>
<reference evidence="4 5" key="1">
    <citation type="journal article" date="2015" name="Genome Biol. Evol.">
        <title>Comparative Genomics of a Bacterivorous Green Alga Reveals Evolutionary Causalities and Consequences of Phago-Mixotrophic Mode of Nutrition.</title>
        <authorList>
            <person name="Burns J.A."/>
            <person name="Paasch A."/>
            <person name="Narechania A."/>
            <person name="Kim E."/>
        </authorList>
    </citation>
    <scope>NUCLEOTIDE SEQUENCE [LARGE SCALE GENOMIC DNA]</scope>
    <source>
        <strain evidence="4 5">PLY_AMNH</strain>
    </source>
</reference>
<comment type="similarity">
    <text evidence="1">Belongs to the alkB family.</text>
</comment>
<feature type="compositionally biased region" description="Basic and acidic residues" evidence="2">
    <location>
        <begin position="35"/>
        <end position="48"/>
    </location>
</feature>
<feature type="compositionally biased region" description="Acidic residues" evidence="2">
    <location>
        <begin position="54"/>
        <end position="65"/>
    </location>
</feature>
<dbReference type="InterPro" id="IPR027450">
    <property type="entry name" value="AlkB-like"/>
</dbReference>
<protein>
    <recommendedName>
        <fullName evidence="3">Fe2OG dioxygenase domain-containing protein</fullName>
    </recommendedName>
</protein>
<accession>A0AAE0GZZ3</accession>
<comment type="caution">
    <text evidence="4">The sequence shown here is derived from an EMBL/GenBank/DDBJ whole genome shotgun (WGS) entry which is preliminary data.</text>
</comment>
<dbReference type="InterPro" id="IPR032870">
    <property type="entry name" value="ALKBH7-like"/>
</dbReference>
<proteinExistence type="inferred from homology"/>
<dbReference type="InterPro" id="IPR037151">
    <property type="entry name" value="AlkB-like_sf"/>
</dbReference>
<dbReference type="GO" id="GO:0005759">
    <property type="term" value="C:mitochondrial matrix"/>
    <property type="evidence" value="ECO:0007669"/>
    <property type="project" value="TreeGrafter"/>
</dbReference>
<dbReference type="EMBL" id="LGRX02000889">
    <property type="protein sequence ID" value="KAK3287354.1"/>
    <property type="molecule type" value="Genomic_DNA"/>
</dbReference>
<sequence length="321" mass="35011">MGKETNAPFPGYFSAAILAQVQARHDMKRSRSRSPHSEKVKVSKRELRAIFGDSDSDFQSSEDDETHSRSSGIPPHGSFSSLARGGDFRSVAKVEVPPNLEQPDQDLAEVACATSLHTSVPIVAPLERPPSPALTSARKPTGVNGLSVVPGFLSDSLQKYLLQNIASSGWLADPQLNQAISFGTLPTWLDGVIAAICKTGIFSEALSARRPGFDHMLLNVYQPGEGLGKHVDLLRFEDGICSLSLESPCIMTFTHVTTEAIRQVLLEPGDLLCMEGEARYDWMHGIDPCMQEEWKGATINRGRRISITLRRLCAEGWVVGV</sequence>
<dbReference type="SUPFAM" id="SSF51197">
    <property type="entry name" value="Clavaminate synthase-like"/>
    <property type="match status" value="1"/>
</dbReference>
<dbReference type="InterPro" id="IPR005123">
    <property type="entry name" value="Oxoglu/Fe-dep_dioxygenase_dom"/>
</dbReference>
<organism evidence="4 5">
    <name type="scientific">Cymbomonas tetramitiformis</name>
    <dbReference type="NCBI Taxonomy" id="36881"/>
    <lineage>
        <taxon>Eukaryota</taxon>
        <taxon>Viridiplantae</taxon>
        <taxon>Chlorophyta</taxon>
        <taxon>Pyramimonadophyceae</taxon>
        <taxon>Pyramimonadales</taxon>
        <taxon>Pyramimonadaceae</taxon>
        <taxon>Cymbomonas</taxon>
    </lineage>
</organism>
<evidence type="ECO:0000313" key="5">
    <source>
        <dbReference type="Proteomes" id="UP001190700"/>
    </source>
</evidence>
<keyword evidence="5" id="KW-1185">Reference proteome</keyword>
<dbReference type="Pfam" id="PF13532">
    <property type="entry name" value="2OG-FeII_Oxy_2"/>
    <property type="match status" value="1"/>
</dbReference>
<feature type="domain" description="Fe2OG dioxygenase" evidence="3">
    <location>
        <begin position="212"/>
        <end position="313"/>
    </location>
</feature>
<evidence type="ECO:0000259" key="3">
    <source>
        <dbReference type="PROSITE" id="PS51471"/>
    </source>
</evidence>
<gene>
    <name evidence="4" type="ORF">CYMTET_5130</name>
</gene>
<dbReference type="Gene3D" id="2.60.120.590">
    <property type="entry name" value="Alpha-ketoglutarate-dependent dioxygenase AlkB-like"/>
    <property type="match status" value="1"/>
</dbReference>
<evidence type="ECO:0000256" key="2">
    <source>
        <dbReference type="SAM" id="MobiDB-lite"/>
    </source>
</evidence>
<evidence type="ECO:0000313" key="4">
    <source>
        <dbReference type="EMBL" id="KAK3287354.1"/>
    </source>
</evidence>
<dbReference type="PANTHER" id="PTHR21052:SF0">
    <property type="entry name" value="ALPHA-KETOGLUTARATE-DEPENDENT DIOXYGENASE ALKB HOMOLOG 7, MITOCHONDRIAL"/>
    <property type="match status" value="1"/>
</dbReference>
<dbReference type="PROSITE" id="PS51471">
    <property type="entry name" value="FE2OG_OXY"/>
    <property type="match status" value="1"/>
</dbReference>
<dbReference type="AlphaFoldDB" id="A0AAE0GZZ3"/>
<dbReference type="GO" id="GO:0006631">
    <property type="term" value="P:fatty acid metabolic process"/>
    <property type="evidence" value="ECO:0007669"/>
    <property type="project" value="TreeGrafter"/>
</dbReference>
<feature type="region of interest" description="Disordered" evidence="2">
    <location>
        <begin position="23"/>
        <end position="80"/>
    </location>
</feature>
<evidence type="ECO:0000256" key="1">
    <source>
        <dbReference type="ARBA" id="ARBA00007879"/>
    </source>
</evidence>
<dbReference type="Proteomes" id="UP001190700">
    <property type="component" value="Unassembled WGS sequence"/>
</dbReference>
<dbReference type="GO" id="GO:0006974">
    <property type="term" value="P:DNA damage response"/>
    <property type="evidence" value="ECO:0007669"/>
    <property type="project" value="InterPro"/>
</dbReference>
<name>A0AAE0GZZ3_9CHLO</name>